<accession>A0A4U7MTH2</accession>
<protein>
    <recommendedName>
        <fullName evidence="3">Abi family protein</fullName>
    </recommendedName>
</protein>
<evidence type="ECO:0000313" key="1">
    <source>
        <dbReference type="EMBL" id="TKZ16007.1"/>
    </source>
</evidence>
<gene>
    <name evidence="1" type="ORF">FAP39_15745</name>
</gene>
<dbReference type="AlphaFoldDB" id="A0A4U7MTH2"/>
<dbReference type="Proteomes" id="UP000306575">
    <property type="component" value="Unassembled WGS sequence"/>
</dbReference>
<comment type="caution">
    <text evidence="1">The sequence shown here is derived from an EMBL/GenBank/DDBJ whole genome shotgun (WGS) entry which is preliminary data.</text>
</comment>
<keyword evidence="2" id="KW-1185">Reference proteome</keyword>
<name>A0A4U7MTH2_9RHOB</name>
<sequence>MAECQVSYPYDAATIASLKASLSEPRFATYLTKAAGNENFAFALYLYNARLAKSFLFPLSVAEVTLRNAVDGVLRQLHGDEWHQDGDFRNNVLTPQSLGALDKAMERARSNERGKVIAELTFDFWSNLFRNEYADLWRTKSNIAFPGLSHGQGRHEIQSLVREINRFRNRVAHHEPILDMNVPDIQSKIIKLVELRCEVTAKWMRHHATVNIVMRSRPNLSGSAPVSLASKADPRFYVVSRTTTLMELGREEARISAAFVCVEDGQAIAAFSHQQLSNYLTIKAFEHDGLIDLNDHTIAHVLTDPAVGMGFRALTADTSLFEAIKVLKEPKTRVVVAIDRDQGTPLGVMVRAHRRY</sequence>
<organism evidence="1 2">
    <name type="scientific">Shimia litoralis</name>
    <dbReference type="NCBI Taxonomy" id="420403"/>
    <lineage>
        <taxon>Bacteria</taxon>
        <taxon>Pseudomonadati</taxon>
        <taxon>Pseudomonadota</taxon>
        <taxon>Alphaproteobacteria</taxon>
        <taxon>Rhodobacterales</taxon>
        <taxon>Roseobacteraceae</taxon>
    </lineage>
</organism>
<dbReference type="RefSeq" id="WP_138017349.1">
    <property type="nucleotide sequence ID" value="NZ_SULI01000030.1"/>
</dbReference>
<reference evidence="1 2" key="1">
    <citation type="submission" date="2019-04" db="EMBL/GenBank/DDBJ databases">
        <title>Genome sequence of Pelagicola litoralis CL-ES2.</title>
        <authorList>
            <person name="Cao J."/>
        </authorList>
    </citation>
    <scope>NUCLEOTIDE SEQUENCE [LARGE SCALE GENOMIC DNA]</scope>
    <source>
        <strain evidence="1 2">CL-ES2</strain>
    </source>
</reference>
<dbReference type="EMBL" id="SULI01000030">
    <property type="protein sequence ID" value="TKZ16007.1"/>
    <property type="molecule type" value="Genomic_DNA"/>
</dbReference>
<proteinExistence type="predicted"/>
<evidence type="ECO:0008006" key="3">
    <source>
        <dbReference type="Google" id="ProtNLM"/>
    </source>
</evidence>
<evidence type="ECO:0000313" key="2">
    <source>
        <dbReference type="Proteomes" id="UP000306575"/>
    </source>
</evidence>
<dbReference type="OrthoDB" id="9813050at2"/>